<feature type="chain" id="PRO_5041314924" evidence="1">
    <location>
        <begin position="25"/>
        <end position="508"/>
    </location>
</feature>
<dbReference type="EMBL" id="VJXY01000059">
    <property type="protein sequence ID" value="MBD6620237.1"/>
    <property type="molecule type" value="Genomic_DNA"/>
</dbReference>
<dbReference type="Pfam" id="PF08811">
    <property type="entry name" value="DUF1800"/>
    <property type="match status" value="1"/>
</dbReference>
<dbReference type="RefSeq" id="WP_191761450.1">
    <property type="nucleotide sequence ID" value="NZ_VJXY01000059.1"/>
</dbReference>
<evidence type="ECO:0000313" key="2">
    <source>
        <dbReference type="EMBL" id="MBD6620237.1"/>
    </source>
</evidence>
<reference evidence="2" key="1">
    <citation type="submission" date="2019-07" db="EMBL/GenBank/DDBJ databases">
        <title>Toxilogical consequences of a new and cryptic species of cyanobacteria (Komarekiella delphini-convector) recovered from the epidermis of a bottlenose dolphin and 1500 ft. in the air.</title>
        <authorList>
            <person name="Brown A.O."/>
            <person name="Dvorak P."/>
            <person name="Villanueva C.D."/>
            <person name="Foss A.J."/>
            <person name="Garvey A.D."/>
            <person name="Gibson Q.A."/>
            <person name="Johansen J.R."/>
            <person name="Casamatta D.A."/>
        </authorList>
    </citation>
    <scope>NUCLEOTIDE SEQUENCE</scope>
    <source>
        <strain evidence="2">SJRDD-AB1</strain>
    </source>
</reference>
<accession>A0AA40VUJ7</accession>
<evidence type="ECO:0000256" key="1">
    <source>
        <dbReference type="SAM" id="SignalP"/>
    </source>
</evidence>
<protein>
    <submittedName>
        <fullName evidence="2">DUF1800 domain-containing protein</fullName>
    </submittedName>
</protein>
<keyword evidence="3" id="KW-1185">Reference proteome</keyword>
<keyword evidence="1" id="KW-0732">Signal</keyword>
<dbReference type="Proteomes" id="UP001165986">
    <property type="component" value="Unassembled WGS sequence"/>
</dbReference>
<name>A0AA40VUJ7_9NOST</name>
<evidence type="ECO:0000313" key="3">
    <source>
        <dbReference type="Proteomes" id="UP001165986"/>
    </source>
</evidence>
<dbReference type="InterPro" id="IPR014917">
    <property type="entry name" value="DUF1800"/>
</dbReference>
<sequence>MTVKPKYWVLSLFVLLGGIDPSNAAPTPVDPKVIHIVNRLSFGPRPGDMQKVESMGVERYIQEQLSPNSISEPPSLTSQIYQLETLRLNPVELLAYGKAPSPEQKPSAEQIKVADRHARQVLNEAIQARLLRATSSSRQLQQVMTDFWFNHFNVDAGKGHNGLWVGAYEQKAIRPYVLGRFRDLLGATAQHPAMLYYLDNFRNSAASRPDARGKIQGLNENYARELMELHTLSVDAGYTQQDVIALARILSGWGLSRPEQANNDSGFYFNPKHHDFSDKVFLGHTIKGSGEAEGEQALDILARSPATARHISYKLAEYFVSDHPPSALVNHLAQRYLATDGNIREVLNTLFHSREFWDTKNFNAKFKTPYQYAISVVRATDINVKHVRPISITDFLNQLAMPIYRCQTPNGYKNTEDAWLNPDAITRRLNFAVAIATANLPPSGSTTKVDAEKRTPTQQRPPIVTVDARQLSSTLGNSFSVTTQNAIASSSPQIRTALILGSPEFMRR</sequence>
<feature type="signal peptide" evidence="1">
    <location>
        <begin position="1"/>
        <end position="24"/>
    </location>
</feature>
<comment type="caution">
    <text evidence="2">The sequence shown here is derived from an EMBL/GenBank/DDBJ whole genome shotgun (WGS) entry which is preliminary data.</text>
</comment>
<dbReference type="AlphaFoldDB" id="A0AA40VUJ7"/>
<proteinExistence type="predicted"/>
<gene>
    <name evidence="2" type="ORF">FNW02_31740</name>
</gene>
<organism evidence="2 3">
    <name type="scientific">Komarekiella delphini-convector SJRDD-AB1</name>
    <dbReference type="NCBI Taxonomy" id="2593771"/>
    <lineage>
        <taxon>Bacteria</taxon>
        <taxon>Bacillati</taxon>
        <taxon>Cyanobacteriota</taxon>
        <taxon>Cyanophyceae</taxon>
        <taxon>Nostocales</taxon>
        <taxon>Nostocaceae</taxon>
        <taxon>Komarekiella</taxon>
        <taxon>Komarekiella delphini-convector</taxon>
    </lineage>
</organism>